<protein>
    <recommendedName>
        <fullName evidence="1">SNRNP25 ubiquitin-like domain-containing protein</fullName>
    </recommendedName>
</protein>
<dbReference type="Gene3D" id="3.10.20.90">
    <property type="entry name" value="Phosphatidylinositol 3-kinase Catalytic Subunit, Chain A, domain 1"/>
    <property type="match status" value="1"/>
</dbReference>
<keyword evidence="3" id="KW-1185">Reference proteome</keyword>
<proteinExistence type="predicted"/>
<evidence type="ECO:0000313" key="3">
    <source>
        <dbReference type="Proteomes" id="UP001642360"/>
    </source>
</evidence>
<dbReference type="SUPFAM" id="SSF54236">
    <property type="entry name" value="Ubiquitin-like"/>
    <property type="match status" value="1"/>
</dbReference>
<dbReference type="InterPro" id="IPR040610">
    <property type="entry name" value="SNRNP25_ubiquitin"/>
</dbReference>
<feature type="domain" description="SNRNP25 ubiquitin-like" evidence="1">
    <location>
        <begin position="80"/>
        <end position="157"/>
    </location>
</feature>
<dbReference type="InterPro" id="IPR029071">
    <property type="entry name" value="Ubiquitin-like_domsf"/>
</dbReference>
<dbReference type="Pfam" id="PF18036">
    <property type="entry name" value="Ubiquitin_4"/>
    <property type="match status" value="1"/>
</dbReference>
<accession>A0ABC8T636</accession>
<dbReference type="InterPro" id="IPR039690">
    <property type="entry name" value="SNRNP25"/>
</dbReference>
<dbReference type="PANTHER" id="PTHR14942:SF9">
    <property type="entry name" value="OS02G0188500 PROTEIN"/>
    <property type="match status" value="1"/>
</dbReference>
<dbReference type="EMBL" id="CAUOFW020004281">
    <property type="protein sequence ID" value="CAK9164886.1"/>
    <property type="molecule type" value="Genomic_DNA"/>
</dbReference>
<gene>
    <name evidence="2" type="ORF">ILEXP_LOCUS34030</name>
</gene>
<dbReference type="Proteomes" id="UP001642360">
    <property type="component" value="Unassembled WGS sequence"/>
</dbReference>
<sequence length="268" mass="30626">MVKIIPRIELENRGSRALVPLSINGGLCLRNLSYQKLPQLLLKLSVLKLDGSSFGKSQCGVALCYWIFFEVRMGSIMDYDFDCVGVHVARNATVAELKLAIEEVFSWSPKEDQGKISWSHVWGHFCLCYEGQKLVNDKAYIQSFGIKDGDQLKFIRHMSINYRPEKQRSKMQGIASRQCLMLSSGSNDGEEREQARSNVHVSHIEDRNNFKHHNCEEEATIPMPEFKLSHFLKGWLSYSKIWGGTRRTEGRNRLSRFSLHGVTGRQGV</sequence>
<dbReference type="CDD" id="cd17058">
    <property type="entry name" value="Ubl_SNRNP25"/>
    <property type="match status" value="1"/>
</dbReference>
<organism evidence="2 3">
    <name type="scientific">Ilex paraguariensis</name>
    <name type="common">yerba mate</name>
    <dbReference type="NCBI Taxonomy" id="185542"/>
    <lineage>
        <taxon>Eukaryota</taxon>
        <taxon>Viridiplantae</taxon>
        <taxon>Streptophyta</taxon>
        <taxon>Embryophyta</taxon>
        <taxon>Tracheophyta</taxon>
        <taxon>Spermatophyta</taxon>
        <taxon>Magnoliopsida</taxon>
        <taxon>eudicotyledons</taxon>
        <taxon>Gunneridae</taxon>
        <taxon>Pentapetalae</taxon>
        <taxon>asterids</taxon>
        <taxon>campanulids</taxon>
        <taxon>Aquifoliales</taxon>
        <taxon>Aquifoliaceae</taxon>
        <taxon>Ilex</taxon>
    </lineage>
</organism>
<dbReference type="AlphaFoldDB" id="A0ABC8T636"/>
<evidence type="ECO:0000259" key="1">
    <source>
        <dbReference type="Pfam" id="PF18036"/>
    </source>
</evidence>
<evidence type="ECO:0000313" key="2">
    <source>
        <dbReference type="EMBL" id="CAK9164886.1"/>
    </source>
</evidence>
<dbReference type="PANTHER" id="PTHR14942">
    <property type="entry name" value="U11/U12 SMALL NUCLEAR RIBONUCLEOPROTEIN 25 KDA PROTEIN"/>
    <property type="match status" value="1"/>
</dbReference>
<comment type="caution">
    <text evidence="2">The sequence shown here is derived from an EMBL/GenBank/DDBJ whole genome shotgun (WGS) entry which is preliminary data.</text>
</comment>
<name>A0ABC8T636_9AQUA</name>
<reference evidence="2 3" key="1">
    <citation type="submission" date="2024-02" db="EMBL/GenBank/DDBJ databases">
        <authorList>
            <person name="Vignale AGUSTIN F."/>
            <person name="Sosa J E."/>
            <person name="Modenutti C."/>
        </authorList>
    </citation>
    <scope>NUCLEOTIDE SEQUENCE [LARGE SCALE GENOMIC DNA]</scope>
</reference>